<dbReference type="RefSeq" id="WP_004721884.1">
    <property type="nucleotide sequence ID" value="NZ_AP014630.1"/>
</dbReference>
<dbReference type="Pfam" id="PF10636">
    <property type="entry name" value="hemP"/>
    <property type="match status" value="1"/>
</dbReference>
<evidence type="ECO:0000313" key="2">
    <source>
        <dbReference type="Proteomes" id="UP000887320"/>
    </source>
</evidence>
<dbReference type="KEGG" id="agu:AS4_13360"/>
<reference evidence="1" key="1">
    <citation type="submission" date="2021-07" db="EMBL/GenBank/DDBJ databases">
        <authorList>
            <person name="Fernandez M."/>
            <person name="Pereira P."/>
            <person name="Torres Tejerizo G.A."/>
            <person name="Gonzalez P."/>
            <person name="Agostini E."/>
        </authorList>
    </citation>
    <scope>NUCLEOTIDE SEQUENCE</scope>
    <source>
        <strain evidence="1">SFC 500-1A</strain>
    </source>
</reference>
<gene>
    <name evidence="1" type="ORF">KW868_04600</name>
</gene>
<dbReference type="GeneID" id="67743450"/>
<dbReference type="EMBL" id="JAHWXT010000001">
    <property type="protein sequence ID" value="MCF0263746.1"/>
    <property type="molecule type" value="Genomic_DNA"/>
</dbReference>
<accession>A0A077KXG3</accession>
<dbReference type="Proteomes" id="UP000887320">
    <property type="component" value="Unassembled WGS sequence"/>
</dbReference>
<protein>
    <submittedName>
        <fullName evidence="1">Hemin uptake protein HemP</fullName>
    </submittedName>
</protein>
<dbReference type="Gene3D" id="2.10.70.10">
    <property type="entry name" value="Complement Module, domain 1"/>
    <property type="match status" value="1"/>
</dbReference>
<evidence type="ECO:0000313" key="1">
    <source>
        <dbReference type="EMBL" id="MCF0263746.1"/>
    </source>
</evidence>
<dbReference type="AlphaFoldDB" id="A0A077KXG3"/>
<proteinExistence type="predicted"/>
<dbReference type="InterPro" id="IPR019600">
    <property type="entry name" value="Hemin_uptake_protein_HemP"/>
</dbReference>
<comment type="caution">
    <text evidence="1">The sequence shown here is derived from an EMBL/GenBank/DDBJ whole genome shotgun (WGS) entry which is preliminary data.</text>
</comment>
<organism evidence="1 2">
    <name type="scientific">Acinetobacter guillouiae</name>
    <name type="common">Acinetobacter genomosp. 11</name>
    <dbReference type="NCBI Taxonomy" id="106649"/>
    <lineage>
        <taxon>Bacteria</taxon>
        <taxon>Pseudomonadati</taxon>
        <taxon>Pseudomonadota</taxon>
        <taxon>Gammaproteobacteria</taxon>
        <taxon>Moraxellales</taxon>
        <taxon>Moraxellaceae</taxon>
        <taxon>Acinetobacter</taxon>
    </lineage>
</organism>
<sequence>MNAPFSLFTRNTEAHQSLPMLHSNNLFALGREIRIMHAGEEYRLRLTRNNRLILTK</sequence>
<name>A0A077KXG3_ACIGI</name>